<keyword evidence="4" id="KW-1185">Reference proteome</keyword>
<evidence type="ECO:0000313" key="4">
    <source>
        <dbReference type="Proteomes" id="UP001196413"/>
    </source>
</evidence>
<reference evidence="3" key="1">
    <citation type="submission" date="2021-06" db="EMBL/GenBank/DDBJ databases">
        <title>Parelaphostrongylus tenuis whole genome reference sequence.</title>
        <authorList>
            <person name="Garwood T.J."/>
            <person name="Larsen P.A."/>
            <person name="Fountain-Jones N.M."/>
            <person name="Garbe J.R."/>
            <person name="Macchietto M.G."/>
            <person name="Kania S.A."/>
            <person name="Gerhold R.W."/>
            <person name="Richards J.E."/>
            <person name="Wolf T.M."/>
        </authorList>
    </citation>
    <scope>NUCLEOTIDE SEQUENCE</scope>
    <source>
        <strain evidence="3">MNPRO001-30</strain>
        <tissue evidence="3">Meninges</tissue>
    </source>
</reference>
<dbReference type="GO" id="GO:0017110">
    <property type="term" value="F:nucleoside diphosphate phosphatase activity"/>
    <property type="evidence" value="ECO:0007669"/>
    <property type="project" value="InterPro"/>
</dbReference>
<protein>
    <submittedName>
        <fullName evidence="3">Uncharacterized protein</fullName>
    </submittedName>
</protein>
<feature type="chain" id="PRO_5042049957" evidence="2">
    <location>
        <begin position="28"/>
        <end position="178"/>
    </location>
</feature>
<evidence type="ECO:0000256" key="1">
    <source>
        <dbReference type="SAM" id="MobiDB-lite"/>
    </source>
</evidence>
<accession>A0AAD5QMR2</accession>
<feature type="region of interest" description="Disordered" evidence="1">
    <location>
        <begin position="47"/>
        <end position="93"/>
    </location>
</feature>
<evidence type="ECO:0000313" key="3">
    <source>
        <dbReference type="EMBL" id="KAJ1356022.1"/>
    </source>
</evidence>
<dbReference type="EMBL" id="JAHQIW010002663">
    <property type="protein sequence ID" value="KAJ1356022.1"/>
    <property type="molecule type" value="Genomic_DNA"/>
</dbReference>
<sequence length="178" mass="19909">MCNSEFHCLPATSSFTFLLQTLLSAEAWCLRKFIGQHCETSFIVPKDESSSATTPKSTSKKSTNSKPNIENPSTTSSTPPSQTKDTQLGREDSSDGYDCWYTSALYDYKTPKAILNVAQEEDGTKVYKLLAITDMDEDSSCGNWTWRAVTRKAYLRINKDGTNVNITWINGSDRDLFT</sequence>
<dbReference type="InterPro" id="IPR036258">
    <property type="entry name" value="Apyrase_sf"/>
</dbReference>
<keyword evidence="2" id="KW-0732">Signal</keyword>
<gene>
    <name evidence="3" type="ORF">KIN20_013627</name>
</gene>
<dbReference type="AlphaFoldDB" id="A0AAD5QMR2"/>
<dbReference type="Proteomes" id="UP001196413">
    <property type="component" value="Unassembled WGS sequence"/>
</dbReference>
<comment type="caution">
    <text evidence="3">The sequence shown here is derived from an EMBL/GenBank/DDBJ whole genome shotgun (WGS) entry which is preliminary data.</text>
</comment>
<feature type="compositionally biased region" description="Low complexity" evidence="1">
    <location>
        <begin position="50"/>
        <end position="81"/>
    </location>
</feature>
<evidence type="ECO:0000256" key="2">
    <source>
        <dbReference type="SAM" id="SignalP"/>
    </source>
</evidence>
<dbReference type="GO" id="GO:0005509">
    <property type="term" value="F:calcium ion binding"/>
    <property type="evidence" value="ECO:0007669"/>
    <property type="project" value="InterPro"/>
</dbReference>
<proteinExistence type="predicted"/>
<feature type="signal peptide" evidence="2">
    <location>
        <begin position="1"/>
        <end position="27"/>
    </location>
</feature>
<organism evidence="3 4">
    <name type="scientific">Parelaphostrongylus tenuis</name>
    <name type="common">Meningeal worm</name>
    <dbReference type="NCBI Taxonomy" id="148309"/>
    <lineage>
        <taxon>Eukaryota</taxon>
        <taxon>Metazoa</taxon>
        <taxon>Ecdysozoa</taxon>
        <taxon>Nematoda</taxon>
        <taxon>Chromadorea</taxon>
        <taxon>Rhabditida</taxon>
        <taxon>Rhabditina</taxon>
        <taxon>Rhabditomorpha</taxon>
        <taxon>Strongyloidea</taxon>
        <taxon>Metastrongylidae</taxon>
        <taxon>Parelaphostrongylus</taxon>
    </lineage>
</organism>
<dbReference type="Gene3D" id="2.120.10.100">
    <property type="entry name" value="Apyrase"/>
    <property type="match status" value="1"/>
</dbReference>
<name>A0AAD5QMR2_PARTN</name>